<gene>
    <name evidence="1" type="ORF">UFOPK2870_01469</name>
</gene>
<dbReference type="EMBL" id="CAEZZL010000186">
    <property type="protein sequence ID" value="CAB4773886.1"/>
    <property type="molecule type" value="Genomic_DNA"/>
</dbReference>
<reference evidence="1" key="1">
    <citation type="submission" date="2020-05" db="EMBL/GenBank/DDBJ databases">
        <authorList>
            <person name="Chiriac C."/>
            <person name="Salcher M."/>
            <person name="Ghai R."/>
            <person name="Kavagutti S V."/>
        </authorList>
    </citation>
    <scope>NUCLEOTIDE SEQUENCE</scope>
</reference>
<sequence length="37" mass="3717">MSDAVPLFSFSRSYAISKVETPAAVASAITDIAGVGS</sequence>
<proteinExistence type="predicted"/>
<name>A0A6J6VR03_9ZZZZ</name>
<evidence type="ECO:0000313" key="1">
    <source>
        <dbReference type="EMBL" id="CAB4773886.1"/>
    </source>
</evidence>
<protein>
    <submittedName>
        <fullName evidence="1">Unannotated protein</fullName>
    </submittedName>
</protein>
<dbReference type="AlphaFoldDB" id="A0A6J6VR03"/>
<organism evidence="1">
    <name type="scientific">freshwater metagenome</name>
    <dbReference type="NCBI Taxonomy" id="449393"/>
    <lineage>
        <taxon>unclassified sequences</taxon>
        <taxon>metagenomes</taxon>
        <taxon>ecological metagenomes</taxon>
    </lineage>
</organism>
<accession>A0A6J6VR03</accession>